<name>A0A2U3QLH0_9BACT</name>
<dbReference type="OrthoDB" id="9793004at2"/>
<keyword evidence="2" id="KW-1185">Reference proteome</keyword>
<evidence type="ECO:0000313" key="2">
    <source>
        <dbReference type="Proteomes" id="UP000245125"/>
    </source>
</evidence>
<organism evidence="1 2">
    <name type="scientific">Candidatus Sulfobium mesophilum</name>
    <dbReference type="NCBI Taxonomy" id="2016548"/>
    <lineage>
        <taxon>Bacteria</taxon>
        <taxon>Pseudomonadati</taxon>
        <taxon>Nitrospirota</taxon>
        <taxon>Nitrospiria</taxon>
        <taxon>Nitrospirales</taxon>
        <taxon>Nitrospiraceae</taxon>
        <taxon>Candidatus Sulfobium</taxon>
    </lineage>
</organism>
<reference evidence="2" key="1">
    <citation type="submission" date="2018-03" db="EMBL/GenBank/DDBJ databases">
        <authorList>
            <person name="Zecchin S."/>
        </authorList>
    </citation>
    <scope>NUCLEOTIDE SEQUENCE [LARGE SCALE GENOMIC DNA]</scope>
</reference>
<dbReference type="InterPro" id="IPR032710">
    <property type="entry name" value="NTF2-like_dom_sf"/>
</dbReference>
<protein>
    <submittedName>
        <fullName evidence="1">Putative Lipoprotein</fullName>
    </submittedName>
</protein>
<gene>
    <name evidence="1" type="ORF">NBG4_990008</name>
</gene>
<evidence type="ECO:0000313" key="1">
    <source>
        <dbReference type="EMBL" id="SPQ02205.1"/>
    </source>
</evidence>
<dbReference type="Proteomes" id="UP000245125">
    <property type="component" value="Unassembled WGS sequence"/>
</dbReference>
<dbReference type="EMBL" id="OUUY01000151">
    <property type="protein sequence ID" value="SPQ02205.1"/>
    <property type="molecule type" value="Genomic_DNA"/>
</dbReference>
<dbReference type="PROSITE" id="PS51257">
    <property type="entry name" value="PROKAR_LIPOPROTEIN"/>
    <property type="match status" value="1"/>
</dbReference>
<proteinExistence type="predicted"/>
<dbReference type="SUPFAM" id="SSF54427">
    <property type="entry name" value="NTF2-like"/>
    <property type="match status" value="1"/>
</dbReference>
<dbReference type="AlphaFoldDB" id="A0A2U3QLH0"/>
<accession>A0A2U3QLH0</accession>
<sequence>MRKTGLLLISLLAVTFLFACGGKKDIKVQSQESKTAEEAFALSEVIRDAFLNNDRDTIRKNTTEDGYKSVTANRKAYESIELSFTPRWVDIEQTKVMLNMTWKSTWTAAGKKTEDRGMAIFVMEGKPLKLSGILRTNPFIFPEQQQPRF</sequence>
<keyword evidence="1" id="KW-0449">Lipoprotein</keyword>